<feature type="signal peptide" evidence="1">
    <location>
        <begin position="1"/>
        <end position="21"/>
    </location>
</feature>
<name>A0A8T0IY96_CERPU</name>
<organism evidence="2 3">
    <name type="scientific">Ceratodon purpureus</name>
    <name type="common">Fire moss</name>
    <name type="synonym">Dicranum purpureum</name>
    <dbReference type="NCBI Taxonomy" id="3225"/>
    <lineage>
        <taxon>Eukaryota</taxon>
        <taxon>Viridiplantae</taxon>
        <taxon>Streptophyta</taxon>
        <taxon>Embryophyta</taxon>
        <taxon>Bryophyta</taxon>
        <taxon>Bryophytina</taxon>
        <taxon>Bryopsida</taxon>
        <taxon>Dicranidae</taxon>
        <taxon>Pseudoditrichales</taxon>
        <taxon>Ditrichaceae</taxon>
        <taxon>Ceratodon</taxon>
    </lineage>
</organism>
<evidence type="ECO:0000313" key="3">
    <source>
        <dbReference type="Proteomes" id="UP000822688"/>
    </source>
</evidence>
<keyword evidence="3" id="KW-1185">Reference proteome</keyword>
<protein>
    <submittedName>
        <fullName evidence="2">Uncharacterized protein</fullName>
    </submittedName>
</protein>
<feature type="chain" id="PRO_5035805766" evidence="1">
    <location>
        <begin position="22"/>
        <end position="61"/>
    </location>
</feature>
<evidence type="ECO:0000313" key="2">
    <source>
        <dbReference type="EMBL" id="KAG0588167.1"/>
    </source>
</evidence>
<evidence type="ECO:0000256" key="1">
    <source>
        <dbReference type="SAM" id="SignalP"/>
    </source>
</evidence>
<sequence length="61" mass="7087">MIVSMCICDGLLICFLSFPWADWACDWSGIATGRWGLFRFDWSCGRFRNLSPSMLLGMQMW</sequence>
<proteinExistence type="predicted"/>
<dbReference type="Proteomes" id="UP000822688">
    <property type="component" value="Chromosome 2"/>
</dbReference>
<comment type="caution">
    <text evidence="2">The sequence shown here is derived from an EMBL/GenBank/DDBJ whole genome shotgun (WGS) entry which is preliminary data.</text>
</comment>
<accession>A0A8T0IY96</accession>
<dbReference type="EMBL" id="CM026422">
    <property type="protein sequence ID" value="KAG0588167.1"/>
    <property type="molecule type" value="Genomic_DNA"/>
</dbReference>
<keyword evidence="1" id="KW-0732">Signal</keyword>
<reference evidence="2" key="1">
    <citation type="submission" date="2020-06" db="EMBL/GenBank/DDBJ databases">
        <title>WGS assembly of Ceratodon purpureus strain R40.</title>
        <authorList>
            <person name="Carey S.B."/>
            <person name="Jenkins J."/>
            <person name="Shu S."/>
            <person name="Lovell J.T."/>
            <person name="Sreedasyam A."/>
            <person name="Maumus F."/>
            <person name="Tiley G.P."/>
            <person name="Fernandez-Pozo N."/>
            <person name="Barry K."/>
            <person name="Chen C."/>
            <person name="Wang M."/>
            <person name="Lipzen A."/>
            <person name="Daum C."/>
            <person name="Saski C.A."/>
            <person name="Payton A.C."/>
            <person name="Mcbreen J.C."/>
            <person name="Conrad R.E."/>
            <person name="Kollar L.M."/>
            <person name="Olsson S."/>
            <person name="Huttunen S."/>
            <person name="Landis J.B."/>
            <person name="Wickett N.J."/>
            <person name="Johnson M.G."/>
            <person name="Rensing S.A."/>
            <person name="Grimwood J."/>
            <person name="Schmutz J."/>
            <person name="Mcdaniel S.F."/>
        </authorList>
    </citation>
    <scope>NUCLEOTIDE SEQUENCE</scope>
    <source>
        <strain evidence="2">R40</strain>
    </source>
</reference>
<dbReference type="AlphaFoldDB" id="A0A8T0IY96"/>
<gene>
    <name evidence="2" type="ORF">KC19_2G221700</name>
</gene>